<gene>
    <name evidence="2" type="primary">fimA</name>
    <name evidence="2" type="ORF">ERS852471_02224</name>
</gene>
<proteinExistence type="predicted"/>
<accession>A0A174HRD7</accession>
<dbReference type="Gene3D" id="3.30.700.10">
    <property type="entry name" value="Glycoprotein, Type 4 Pilin"/>
    <property type="match status" value="1"/>
</dbReference>
<dbReference type="SUPFAM" id="SSF54523">
    <property type="entry name" value="Pili subunits"/>
    <property type="match status" value="1"/>
</dbReference>
<evidence type="ECO:0000256" key="1">
    <source>
        <dbReference type="SAM" id="Phobius"/>
    </source>
</evidence>
<keyword evidence="1" id="KW-0472">Membrane</keyword>
<dbReference type="InterPro" id="IPR012902">
    <property type="entry name" value="N_methyl_site"/>
</dbReference>
<name>A0A174HRD7_9CLOT</name>
<dbReference type="Pfam" id="PF07963">
    <property type="entry name" value="N_methyl"/>
    <property type="match status" value="1"/>
</dbReference>
<dbReference type="EMBL" id="CYZX01000015">
    <property type="protein sequence ID" value="CUO75678.1"/>
    <property type="molecule type" value="Genomic_DNA"/>
</dbReference>
<dbReference type="RefSeq" id="WP_055266561.1">
    <property type="nucleotide sequence ID" value="NZ_CABIXQ010000015.1"/>
</dbReference>
<evidence type="ECO:0000313" key="3">
    <source>
        <dbReference type="Proteomes" id="UP000095594"/>
    </source>
</evidence>
<protein>
    <submittedName>
        <fullName evidence="2">Serogroup A1</fullName>
    </submittedName>
</protein>
<dbReference type="AlphaFoldDB" id="A0A174HRD7"/>
<feature type="transmembrane region" description="Helical" evidence="1">
    <location>
        <begin position="12"/>
        <end position="37"/>
    </location>
</feature>
<evidence type="ECO:0000313" key="2">
    <source>
        <dbReference type="EMBL" id="CUO75678.1"/>
    </source>
</evidence>
<dbReference type="NCBIfam" id="TIGR02532">
    <property type="entry name" value="IV_pilin_GFxxxE"/>
    <property type="match status" value="1"/>
</dbReference>
<keyword evidence="1" id="KW-1133">Transmembrane helix</keyword>
<dbReference type="InterPro" id="IPR045584">
    <property type="entry name" value="Pilin-like"/>
</dbReference>
<dbReference type="PROSITE" id="PS00409">
    <property type="entry name" value="PROKAR_NTER_METHYL"/>
    <property type="match status" value="1"/>
</dbReference>
<keyword evidence="1" id="KW-0812">Transmembrane</keyword>
<organism evidence="2 3">
    <name type="scientific">Clostridium disporicum</name>
    <dbReference type="NCBI Taxonomy" id="84024"/>
    <lineage>
        <taxon>Bacteria</taxon>
        <taxon>Bacillati</taxon>
        <taxon>Bacillota</taxon>
        <taxon>Clostridia</taxon>
        <taxon>Eubacteriales</taxon>
        <taxon>Clostridiaceae</taxon>
        <taxon>Clostridium</taxon>
    </lineage>
</organism>
<reference evidence="2 3" key="1">
    <citation type="submission" date="2015-09" db="EMBL/GenBank/DDBJ databases">
        <authorList>
            <consortium name="Pathogen Informatics"/>
        </authorList>
    </citation>
    <scope>NUCLEOTIDE SEQUENCE [LARGE SCALE GENOMIC DNA]</scope>
    <source>
        <strain evidence="2 3">2789STDY5834856</strain>
    </source>
</reference>
<sequence>MIIKKYKKGFTLIELMAVVSIVVILLAITTAIINGYVDRANKVNVITQSRDVIQYSISSNIEIGSDIKLGNLVNNNVFSDYEGRLDYLQDDISINTLLAISADQDALNKIKLKDRKIVEWTGENSYKKSDD</sequence>
<dbReference type="Proteomes" id="UP000095594">
    <property type="component" value="Unassembled WGS sequence"/>
</dbReference>